<dbReference type="GO" id="GO:0005829">
    <property type="term" value="C:cytosol"/>
    <property type="evidence" value="ECO:0007669"/>
    <property type="project" value="TreeGrafter"/>
</dbReference>
<dbReference type="Pfam" id="PF13419">
    <property type="entry name" value="HAD_2"/>
    <property type="match status" value="1"/>
</dbReference>
<proteinExistence type="predicted"/>
<evidence type="ECO:0000313" key="2">
    <source>
        <dbReference type="Proteomes" id="UP000005444"/>
    </source>
</evidence>
<dbReference type="InterPro" id="IPR050155">
    <property type="entry name" value="HAD-like_hydrolase_sf"/>
</dbReference>
<keyword evidence="2" id="KW-1185">Reference proteome</keyword>
<dbReference type="GO" id="GO:0008967">
    <property type="term" value="F:phosphoglycolate phosphatase activity"/>
    <property type="evidence" value="ECO:0007669"/>
    <property type="project" value="TreeGrafter"/>
</dbReference>
<reference evidence="1 2" key="1">
    <citation type="journal article" date="2012" name="J. Bacteriol.">
        <title>Complete Genome Sequence of the Beer Spoilage Organism Pediococcus claussenii ATCC BAA-344T.</title>
        <authorList>
            <person name="Pittet V."/>
            <person name="Abegunde T."/>
            <person name="Marfleet T."/>
            <person name="Haakensen M."/>
            <person name="Morrow K."/>
            <person name="Jayaprakash T."/>
            <person name="Schroeder K."/>
            <person name="Trost B."/>
            <person name="Byrns S."/>
            <person name="Bergsveinson J."/>
            <person name="Kusalik A."/>
            <person name="Ziola B."/>
        </authorList>
    </citation>
    <scope>NUCLEOTIDE SEQUENCE [LARGE SCALE GENOMIC DNA]</scope>
    <source>
        <strain evidence="1 2">ATCC BAA-344</strain>
    </source>
</reference>
<organism evidence="1 2">
    <name type="scientific">Pediococcus claussenii (strain ATCC BAA-344 / DSM 14800 / JCM 18046 / KCTC 3811 / LMG 21948 / P06)</name>
    <dbReference type="NCBI Taxonomy" id="701521"/>
    <lineage>
        <taxon>Bacteria</taxon>
        <taxon>Bacillati</taxon>
        <taxon>Bacillota</taxon>
        <taxon>Bacilli</taxon>
        <taxon>Lactobacillales</taxon>
        <taxon>Lactobacillaceae</taxon>
        <taxon>Pediococcus</taxon>
    </lineage>
</organism>
<dbReference type="SFLD" id="SFLDG01129">
    <property type="entry name" value="C1.5:_HAD__Beta-PGM__Phosphata"/>
    <property type="match status" value="1"/>
</dbReference>
<dbReference type="RefSeq" id="WP_014214724.1">
    <property type="nucleotide sequence ID" value="NC_016605.1"/>
</dbReference>
<dbReference type="InterPro" id="IPR041492">
    <property type="entry name" value="HAD_2"/>
</dbReference>
<dbReference type="PANTHER" id="PTHR43434">
    <property type="entry name" value="PHOSPHOGLYCOLATE PHOSPHATASE"/>
    <property type="match status" value="1"/>
</dbReference>
<dbReference type="PANTHER" id="PTHR43434:SF26">
    <property type="entry name" value="PYROPHOSPHATASE PPAX"/>
    <property type="match status" value="1"/>
</dbReference>
<dbReference type="Proteomes" id="UP000005444">
    <property type="component" value="Chromosome"/>
</dbReference>
<dbReference type="KEGG" id="pce:PECL_204"/>
<dbReference type="AlphaFoldDB" id="G8PA87"/>
<dbReference type="InterPro" id="IPR023214">
    <property type="entry name" value="HAD_sf"/>
</dbReference>
<dbReference type="InterPro" id="IPR023198">
    <property type="entry name" value="PGP-like_dom2"/>
</dbReference>
<dbReference type="EMBL" id="CP003137">
    <property type="protein sequence ID" value="AEV94526.1"/>
    <property type="molecule type" value="Genomic_DNA"/>
</dbReference>
<dbReference type="eggNOG" id="COG0546">
    <property type="taxonomic scope" value="Bacteria"/>
</dbReference>
<dbReference type="STRING" id="701521.PECL_204"/>
<dbReference type="Gene3D" id="1.10.150.240">
    <property type="entry name" value="Putative phosphatase, domain 2"/>
    <property type="match status" value="1"/>
</dbReference>
<dbReference type="Gene3D" id="3.40.50.1000">
    <property type="entry name" value="HAD superfamily/HAD-like"/>
    <property type="match status" value="1"/>
</dbReference>
<dbReference type="GO" id="GO:0006281">
    <property type="term" value="P:DNA repair"/>
    <property type="evidence" value="ECO:0007669"/>
    <property type="project" value="TreeGrafter"/>
</dbReference>
<dbReference type="PATRIC" id="fig|701521.8.peg.193"/>
<dbReference type="InterPro" id="IPR036412">
    <property type="entry name" value="HAD-like_sf"/>
</dbReference>
<protein>
    <submittedName>
        <fullName evidence="1">HAD hydrolase, IA, variant 1 family protein</fullName>
    </submittedName>
</protein>
<sequence>MSKYQVVMFDLDNTLLKTEQASIAALTQALNEDGVKVKASAIRKLMGIPGLEMAKRLGSFEPTKTINRFNQLIGKKVDLIETYDGIKQMITALGDSSLEFGIVTSKLKEVYDAEMPHFPEINAIKKVVYSDDTKEHKPNPEPIEFALENKFDHISVNNALYVGDSLFDMQAAHAAHVDFANAHWGALPNDDFSDAEYILNHPSELLKIVND</sequence>
<keyword evidence="1" id="KW-0378">Hydrolase</keyword>
<name>G8PA87_PEDCP</name>
<accession>G8PA87</accession>
<dbReference type="SFLD" id="SFLDS00003">
    <property type="entry name" value="Haloacid_Dehalogenase"/>
    <property type="match status" value="1"/>
</dbReference>
<evidence type="ECO:0000313" key="1">
    <source>
        <dbReference type="EMBL" id="AEV94526.1"/>
    </source>
</evidence>
<gene>
    <name evidence="1" type="ordered locus">PECL_204</name>
</gene>
<dbReference type="SUPFAM" id="SSF56784">
    <property type="entry name" value="HAD-like"/>
    <property type="match status" value="1"/>
</dbReference>
<dbReference type="HOGENOM" id="CLU_045011_19_3_9"/>